<evidence type="ECO:0000256" key="9">
    <source>
        <dbReference type="ARBA" id="ARBA00023170"/>
    </source>
</evidence>
<keyword evidence="4" id="KW-0433">Leucine-rich repeat</keyword>
<evidence type="ECO:0000256" key="1">
    <source>
        <dbReference type="ARBA" id="ARBA00004251"/>
    </source>
</evidence>
<dbReference type="AlphaFoldDB" id="A0A314Z5E8"/>
<dbReference type="Proteomes" id="UP000250321">
    <property type="component" value="Unassembled WGS sequence"/>
</dbReference>
<organism evidence="11 12">
    <name type="scientific">Prunus yedoensis var. nudiflora</name>
    <dbReference type="NCBI Taxonomy" id="2094558"/>
    <lineage>
        <taxon>Eukaryota</taxon>
        <taxon>Viridiplantae</taxon>
        <taxon>Streptophyta</taxon>
        <taxon>Embryophyta</taxon>
        <taxon>Tracheophyta</taxon>
        <taxon>Spermatophyta</taxon>
        <taxon>Magnoliopsida</taxon>
        <taxon>eudicotyledons</taxon>
        <taxon>Gunneridae</taxon>
        <taxon>Pentapetalae</taxon>
        <taxon>rosids</taxon>
        <taxon>fabids</taxon>
        <taxon>Rosales</taxon>
        <taxon>Rosaceae</taxon>
        <taxon>Amygdaloideae</taxon>
        <taxon>Amygdaleae</taxon>
        <taxon>Prunus</taxon>
    </lineage>
</organism>
<dbReference type="PANTHER" id="PTHR27004:SF435">
    <property type="entry name" value="LEUCINE-RICH REPEAT-CONTAINING N-TERMINAL PLANT-TYPE DOMAIN-CONTAINING PROTEIN"/>
    <property type="match status" value="1"/>
</dbReference>
<dbReference type="Pfam" id="PF12799">
    <property type="entry name" value="LRR_4"/>
    <property type="match status" value="1"/>
</dbReference>
<evidence type="ECO:0000256" key="3">
    <source>
        <dbReference type="ARBA" id="ARBA00022475"/>
    </source>
</evidence>
<keyword evidence="5" id="KW-0812">Transmembrane</keyword>
<keyword evidence="7" id="KW-1133">Transmembrane helix</keyword>
<evidence type="ECO:0000313" key="11">
    <source>
        <dbReference type="EMBL" id="PQQ12694.1"/>
    </source>
</evidence>
<dbReference type="InterPro" id="IPR025875">
    <property type="entry name" value="Leu-rich_rpt_4"/>
</dbReference>
<evidence type="ECO:0000256" key="5">
    <source>
        <dbReference type="ARBA" id="ARBA00022692"/>
    </source>
</evidence>
<dbReference type="GO" id="GO:0005886">
    <property type="term" value="C:plasma membrane"/>
    <property type="evidence" value="ECO:0007669"/>
    <property type="project" value="UniProtKB-SubCell"/>
</dbReference>
<evidence type="ECO:0000256" key="6">
    <source>
        <dbReference type="ARBA" id="ARBA00022737"/>
    </source>
</evidence>
<comment type="subcellular location">
    <subcellularLocation>
        <location evidence="1">Cell membrane</location>
        <topology evidence="1">Single-pass type I membrane protein</topology>
    </subcellularLocation>
</comment>
<dbReference type="SUPFAM" id="SSF52058">
    <property type="entry name" value="L domain-like"/>
    <property type="match status" value="1"/>
</dbReference>
<evidence type="ECO:0000256" key="8">
    <source>
        <dbReference type="ARBA" id="ARBA00023136"/>
    </source>
</evidence>
<gene>
    <name evidence="11" type="ORF">Pyn_05837</name>
</gene>
<dbReference type="PRINTS" id="PR00019">
    <property type="entry name" value="LEURICHRPT"/>
</dbReference>
<evidence type="ECO:0000256" key="4">
    <source>
        <dbReference type="ARBA" id="ARBA00022614"/>
    </source>
</evidence>
<keyword evidence="9 11" id="KW-0675">Receptor</keyword>
<accession>A0A314Z5E8</accession>
<dbReference type="OrthoDB" id="1733076at2759"/>
<comment type="caution">
    <text evidence="11">The sequence shown here is derived from an EMBL/GenBank/DDBJ whole genome shotgun (WGS) entry which is preliminary data.</text>
</comment>
<protein>
    <submittedName>
        <fullName evidence="11">Receptor-like protein 12</fullName>
    </submittedName>
</protein>
<sequence>MRVLESLDLSHNKLRGQIPPQLVKLTFLEVLDLSDNQLVGRIPIGNKGLWGPPLTVDNKAGLQPPPTGNGRPPNFGHHRERWSKWYYRAMYNILIKIFPKLEERIGIHRGHVHINQRWWRR</sequence>
<dbReference type="STRING" id="2094558.A0A314Z5E8"/>
<keyword evidence="6" id="KW-0677">Repeat</keyword>
<dbReference type="Gene3D" id="3.80.10.10">
    <property type="entry name" value="Ribonuclease Inhibitor"/>
    <property type="match status" value="1"/>
</dbReference>
<evidence type="ECO:0000256" key="2">
    <source>
        <dbReference type="ARBA" id="ARBA00009592"/>
    </source>
</evidence>
<comment type="similarity">
    <text evidence="2">Belongs to the RLP family.</text>
</comment>
<keyword evidence="10" id="KW-0325">Glycoprotein</keyword>
<evidence type="ECO:0000256" key="10">
    <source>
        <dbReference type="ARBA" id="ARBA00023180"/>
    </source>
</evidence>
<evidence type="ECO:0000313" key="12">
    <source>
        <dbReference type="Proteomes" id="UP000250321"/>
    </source>
</evidence>
<name>A0A314Z5E8_PRUYE</name>
<proteinExistence type="inferred from homology"/>
<keyword evidence="8" id="KW-0472">Membrane</keyword>
<dbReference type="EMBL" id="PJQY01000337">
    <property type="protein sequence ID" value="PQQ12694.1"/>
    <property type="molecule type" value="Genomic_DNA"/>
</dbReference>
<evidence type="ECO:0000256" key="7">
    <source>
        <dbReference type="ARBA" id="ARBA00022989"/>
    </source>
</evidence>
<dbReference type="PANTHER" id="PTHR27004">
    <property type="entry name" value="RECEPTOR-LIKE PROTEIN 12 ISOFORM X1"/>
    <property type="match status" value="1"/>
</dbReference>
<reference evidence="11 12" key="1">
    <citation type="submission" date="2018-02" db="EMBL/GenBank/DDBJ databases">
        <title>Draft genome of wild Prunus yedoensis var. nudiflora.</title>
        <authorList>
            <person name="Baek S."/>
            <person name="Kim J.-H."/>
            <person name="Choi K."/>
            <person name="Kim G.-B."/>
            <person name="Cho A."/>
            <person name="Jang H."/>
            <person name="Shin C.-H."/>
            <person name="Yu H.-J."/>
            <person name="Mun J.-H."/>
        </authorList>
    </citation>
    <scope>NUCLEOTIDE SEQUENCE [LARGE SCALE GENOMIC DNA]</scope>
    <source>
        <strain evidence="12">cv. Jeju island</strain>
        <tissue evidence="11">Leaf</tissue>
    </source>
</reference>
<keyword evidence="3" id="KW-1003">Cell membrane</keyword>
<keyword evidence="12" id="KW-1185">Reference proteome</keyword>
<dbReference type="InterPro" id="IPR032675">
    <property type="entry name" value="LRR_dom_sf"/>
</dbReference>